<accession>A0A2B4RZA8</accession>
<proteinExistence type="predicted"/>
<sequence>MVDETQKQKAAHKQCPTCSRKDTSLYSNLGDYYSGPLGLGHGEGLPDRILSDSFPDPFPCPTLYVSFRRTGGGRGDTEPPQKRCNAASICKTLGFVSNIYLHCPKKGGGTRPVMNLKGLNVLTAYHHFKMEDLSLLKKHVEPRGMDRETRSQGCVFHYPYAQRPLAIPKTPMETLNVRIHLPAFRAQSESKSVYEGSRNSCGILKETRGQPCTADRIPSGHSKLKKYDPKGPRGQSRKHPRQCLHDWRMTLVVVAERPWLERSPLINGIVAVLGSCVASEDGLDPMARSVCRCS</sequence>
<dbReference type="EMBL" id="LSMT01000238">
    <property type="protein sequence ID" value="PFX22486.1"/>
    <property type="molecule type" value="Genomic_DNA"/>
</dbReference>
<reference evidence="3" key="1">
    <citation type="journal article" date="2017" name="bioRxiv">
        <title>Comparative analysis of the genomes of Stylophora pistillata and Acropora digitifera provides evidence for extensive differences between species of corals.</title>
        <authorList>
            <person name="Voolstra C.R."/>
            <person name="Li Y."/>
            <person name="Liew Y.J."/>
            <person name="Baumgarten S."/>
            <person name="Zoccola D."/>
            <person name="Flot J.-F."/>
            <person name="Tambutte S."/>
            <person name="Allemand D."/>
            <person name="Aranda M."/>
        </authorList>
    </citation>
    <scope>NUCLEOTIDE SEQUENCE [LARGE SCALE GENOMIC DNA]</scope>
</reference>
<evidence type="ECO:0000313" key="3">
    <source>
        <dbReference type="Proteomes" id="UP000225706"/>
    </source>
</evidence>
<keyword evidence="3" id="KW-1185">Reference proteome</keyword>
<evidence type="ECO:0000256" key="1">
    <source>
        <dbReference type="SAM" id="MobiDB-lite"/>
    </source>
</evidence>
<organism evidence="2 3">
    <name type="scientific">Stylophora pistillata</name>
    <name type="common">Smooth cauliflower coral</name>
    <dbReference type="NCBI Taxonomy" id="50429"/>
    <lineage>
        <taxon>Eukaryota</taxon>
        <taxon>Metazoa</taxon>
        <taxon>Cnidaria</taxon>
        <taxon>Anthozoa</taxon>
        <taxon>Hexacorallia</taxon>
        <taxon>Scleractinia</taxon>
        <taxon>Astrocoeniina</taxon>
        <taxon>Pocilloporidae</taxon>
        <taxon>Stylophora</taxon>
    </lineage>
</organism>
<evidence type="ECO:0000313" key="2">
    <source>
        <dbReference type="EMBL" id="PFX22486.1"/>
    </source>
</evidence>
<name>A0A2B4RZA8_STYPI</name>
<dbReference type="AlphaFoldDB" id="A0A2B4RZA8"/>
<protein>
    <submittedName>
        <fullName evidence="2">Uncharacterized protein</fullName>
    </submittedName>
</protein>
<comment type="caution">
    <text evidence="2">The sequence shown here is derived from an EMBL/GenBank/DDBJ whole genome shotgun (WGS) entry which is preliminary data.</text>
</comment>
<feature type="region of interest" description="Disordered" evidence="1">
    <location>
        <begin position="210"/>
        <end position="240"/>
    </location>
</feature>
<gene>
    <name evidence="2" type="ORF">AWC38_SpisGene13004</name>
</gene>
<dbReference type="Proteomes" id="UP000225706">
    <property type="component" value="Unassembled WGS sequence"/>
</dbReference>